<evidence type="ECO:0008006" key="4">
    <source>
        <dbReference type="Google" id="ProtNLM"/>
    </source>
</evidence>
<sequence>MANSASGRAEGRTCTAQSRTTTPAPPRIPPLTRTAASRMRITLKAPAAAVMILKAALRKASPTLKPVAEVGVPSG</sequence>
<organism evidence="2 3">
    <name type="scientific">Streptomyces virginiae</name>
    <name type="common">Streptomyces cinnamonensis</name>
    <dbReference type="NCBI Taxonomy" id="1961"/>
    <lineage>
        <taxon>Bacteria</taxon>
        <taxon>Bacillati</taxon>
        <taxon>Actinomycetota</taxon>
        <taxon>Actinomycetes</taxon>
        <taxon>Kitasatosporales</taxon>
        <taxon>Streptomycetaceae</taxon>
        <taxon>Streptomyces</taxon>
    </lineage>
</organism>
<dbReference type="EMBL" id="BNDV01000018">
    <property type="protein sequence ID" value="GHI18420.1"/>
    <property type="molecule type" value="Genomic_DNA"/>
</dbReference>
<reference evidence="3" key="1">
    <citation type="submission" date="2020-09" db="EMBL/GenBank/DDBJ databases">
        <title>Whole genome shotgun sequence of Streptomyces cinnamonensis NBRC 15873.</title>
        <authorList>
            <person name="Komaki H."/>
            <person name="Tamura T."/>
        </authorList>
    </citation>
    <scope>NUCLEOTIDE SEQUENCE [LARGE SCALE GENOMIC DNA]</scope>
    <source>
        <strain evidence="3">NBRC 15873</strain>
    </source>
</reference>
<feature type="region of interest" description="Disordered" evidence="1">
    <location>
        <begin position="1"/>
        <end position="33"/>
    </location>
</feature>
<comment type="caution">
    <text evidence="2">The sequence shown here is derived from an EMBL/GenBank/DDBJ whole genome shotgun (WGS) entry which is preliminary data.</text>
</comment>
<evidence type="ECO:0000313" key="3">
    <source>
        <dbReference type="Proteomes" id="UP000660554"/>
    </source>
</evidence>
<evidence type="ECO:0000313" key="2">
    <source>
        <dbReference type="EMBL" id="GHI18420.1"/>
    </source>
</evidence>
<name>A0ABQ3P063_STRVG</name>
<keyword evidence="3" id="KW-1185">Reference proteome</keyword>
<protein>
    <recommendedName>
        <fullName evidence="4">Transposase</fullName>
    </recommendedName>
</protein>
<accession>A0ABQ3P063</accession>
<gene>
    <name evidence="2" type="ORF">Scinn_78830</name>
</gene>
<proteinExistence type="predicted"/>
<evidence type="ECO:0000256" key="1">
    <source>
        <dbReference type="SAM" id="MobiDB-lite"/>
    </source>
</evidence>
<dbReference type="Proteomes" id="UP000660554">
    <property type="component" value="Unassembled WGS sequence"/>
</dbReference>